<dbReference type="InterPro" id="IPR050266">
    <property type="entry name" value="AB_hydrolase_sf"/>
</dbReference>
<dbReference type="GO" id="GO:0016787">
    <property type="term" value="F:hydrolase activity"/>
    <property type="evidence" value="ECO:0007669"/>
    <property type="project" value="UniProtKB-KW"/>
</dbReference>
<comment type="caution">
    <text evidence="2">The sequence shown here is derived from an EMBL/GenBank/DDBJ whole genome shotgun (WGS) entry which is preliminary data.</text>
</comment>
<name>A0ABT4XXB8_9RHOB</name>
<dbReference type="RefSeq" id="WP_271433895.1">
    <property type="nucleotide sequence ID" value="NZ_JAQIOY010000010.1"/>
</dbReference>
<dbReference type="Proteomes" id="UP001210720">
    <property type="component" value="Unassembled WGS sequence"/>
</dbReference>
<proteinExistence type="predicted"/>
<keyword evidence="2" id="KW-0378">Hydrolase</keyword>
<dbReference type="EMBL" id="JAQIOY010000010">
    <property type="protein sequence ID" value="MDA7426537.1"/>
    <property type="molecule type" value="Genomic_DNA"/>
</dbReference>
<dbReference type="PRINTS" id="PR00111">
    <property type="entry name" value="ABHYDROLASE"/>
</dbReference>
<keyword evidence="3" id="KW-1185">Reference proteome</keyword>
<evidence type="ECO:0000259" key="1">
    <source>
        <dbReference type="Pfam" id="PF00561"/>
    </source>
</evidence>
<dbReference type="InterPro" id="IPR029058">
    <property type="entry name" value="AB_hydrolase_fold"/>
</dbReference>
<dbReference type="InterPro" id="IPR000073">
    <property type="entry name" value="AB_hydrolase_1"/>
</dbReference>
<dbReference type="PRINTS" id="PR00412">
    <property type="entry name" value="EPOXHYDRLASE"/>
</dbReference>
<dbReference type="SUPFAM" id="SSF53474">
    <property type="entry name" value="alpha/beta-Hydrolases"/>
    <property type="match status" value="1"/>
</dbReference>
<accession>A0ABT4XXB8</accession>
<evidence type="ECO:0000313" key="3">
    <source>
        <dbReference type="Proteomes" id="UP001210720"/>
    </source>
</evidence>
<protein>
    <submittedName>
        <fullName evidence="2">Alpha/beta hydrolase</fullName>
    </submittedName>
</protein>
<feature type="domain" description="AB hydrolase-1" evidence="1">
    <location>
        <begin position="71"/>
        <end position="298"/>
    </location>
</feature>
<organism evidence="2 3">
    <name type="scientific">Thalassococcus lentus</name>
    <dbReference type="NCBI Taxonomy" id="1210524"/>
    <lineage>
        <taxon>Bacteria</taxon>
        <taxon>Pseudomonadati</taxon>
        <taxon>Pseudomonadota</taxon>
        <taxon>Alphaproteobacteria</taxon>
        <taxon>Rhodobacterales</taxon>
        <taxon>Roseobacteraceae</taxon>
        <taxon>Thalassococcus</taxon>
    </lineage>
</organism>
<dbReference type="PANTHER" id="PTHR43798:SF33">
    <property type="entry name" value="HYDROLASE, PUTATIVE (AFU_ORTHOLOGUE AFUA_2G14860)-RELATED"/>
    <property type="match status" value="1"/>
</dbReference>
<dbReference type="PANTHER" id="PTHR43798">
    <property type="entry name" value="MONOACYLGLYCEROL LIPASE"/>
    <property type="match status" value="1"/>
</dbReference>
<dbReference type="Gene3D" id="3.40.50.1820">
    <property type="entry name" value="alpha/beta hydrolase"/>
    <property type="match status" value="1"/>
</dbReference>
<sequence>MSKDPLGIVARMNAMSLMMITPEFYKIRRMRSEGAARISEAPARFEMKPDFIEVDGLNIRVATSRMPDRPTVLFLSPLPQSILCYDAVWAKLSGHCDLIAVDLPGFGRSDGGSQYMSFDAQSAFLQKIMDVMALNDVHIVAPDVAMPVAMHHAIHRPEKVKSILIGDGPGIFPSADGSLIRKITKSGFWRTLVRLNGAKTFIAGALQLGYLHYSPTREEVEDYVKSYAGRIGQVTQYFKHYATGCAALTADIAKLNVPTQVFWGDEDGFLLVDNAHNLQARLPQGSVHVFENCGHFCYQDKSAEFAAMVRDWVET</sequence>
<evidence type="ECO:0000313" key="2">
    <source>
        <dbReference type="EMBL" id="MDA7426537.1"/>
    </source>
</evidence>
<gene>
    <name evidence="2" type="ORF">PFY00_17520</name>
</gene>
<dbReference type="Pfam" id="PF00561">
    <property type="entry name" value="Abhydrolase_1"/>
    <property type="match status" value="1"/>
</dbReference>
<reference evidence="2 3" key="1">
    <citation type="submission" date="2023-01" db="EMBL/GenBank/DDBJ databases">
        <title>Thalassococcus onchidii sp. nov., isolated from a marine invertebrate from the South China Sea.</title>
        <authorList>
            <person name="Xu S."/>
            <person name="Liu Z."/>
            <person name="Xu Y."/>
        </authorList>
    </citation>
    <scope>NUCLEOTIDE SEQUENCE [LARGE SCALE GENOMIC DNA]</scope>
    <source>
        <strain evidence="2 3">KCTC 32084</strain>
    </source>
</reference>
<dbReference type="InterPro" id="IPR000639">
    <property type="entry name" value="Epox_hydrolase-like"/>
</dbReference>